<evidence type="ECO:0000313" key="3">
    <source>
        <dbReference type="Proteomes" id="UP000250321"/>
    </source>
</evidence>
<dbReference type="PANTHER" id="PTHR10774:SF214">
    <property type="entry name" value="CALCIUM-DEPENDENT LIPID-BINDING (CALB DOMAIN) FAMILY PROTEIN-RELATED"/>
    <property type="match status" value="1"/>
</dbReference>
<dbReference type="GO" id="GO:0008289">
    <property type="term" value="F:lipid binding"/>
    <property type="evidence" value="ECO:0007669"/>
    <property type="project" value="InterPro"/>
</dbReference>
<reference evidence="2 3" key="1">
    <citation type="submission" date="2018-02" db="EMBL/GenBank/DDBJ databases">
        <title>Draft genome of wild Prunus yedoensis var. nudiflora.</title>
        <authorList>
            <person name="Baek S."/>
            <person name="Kim J.-H."/>
            <person name="Choi K."/>
            <person name="Kim G.-B."/>
            <person name="Cho A."/>
            <person name="Jang H."/>
            <person name="Shin C.-H."/>
            <person name="Yu H.-J."/>
            <person name="Mun J.-H."/>
        </authorList>
    </citation>
    <scope>NUCLEOTIDE SEQUENCE [LARGE SCALE GENOMIC DNA]</scope>
    <source>
        <strain evidence="3">cv. Jeju island</strain>
        <tissue evidence="2">Leaf</tissue>
    </source>
</reference>
<accession>A0A314U6V4</accession>
<dbReference type="PRINTS" id="PR00360">
    <property type="entry name" value="C2DOMAIN"/>
</dbReference>
<dbReference type="EMBL" id="PJQY01003964">
    <property type="protein sequence ID" value="PQM33157.1"/>
    <property type="molecule type" value="Genomic_DNA"/>
</dbReference>
<dbReference type="InterPro" id="IPR035892">
    <property type="entry name" value="C2_domain_sf"/>
</dbReference>
<keyword evidence="3" id="KW-1185">Reference proteome</keyword>
<organism evidence="2 3">
    <name type="scientific">Prunus yedoensis var. nudiflora</name>
    <dbReference type="NCBI Taxonomy" id="2094558"/>
    <lineage>
        <taxon>Eukaryota</taxon>
        <taxon>Viridiplantae</taxon>
        <taxon>Streptophyta</taxon>
        <taxon>Embryophyta</taxon>
        <taxon>Tracheophyta</taxon>
        <taxon>Spermatophyta</taxon>
        <taxon>Magnoliopsida</taxon>
        <taxon>eudicotyledons</taxon>
        <taxon>Gunneridae</taxon>
        <taxon>Pentapetalae</taxon>
        <taxon>rosids</taxon>
        <taxon>fabids</taxon>
        <taxon>Rosales</taxon>
        <taxon>Rosaceae</taxon>
        <taxon>Amygdaloideae</taxon>
        <taxon>Amygdaleae</taxon>
        <taxon>Prunus</taxon>
    </lineage>
</organism>
<proteinExistence type="predicted"/>
<evidence type="ECO:0000313" key="2">
    <source>
        <dbReference type="EMBL" id="PQM33157.1"/>
    </source>
</evidence>
<evidence type="ECO:0000259" key="1">
    <source>
        <dbReference type="PROSITE" id="PS50004"/>
    </source>
</evidence>
<dbReference type="SMART" id="SM00239">
    <property type="entry name" value="C2"/>
    <property type="match status" value="1"/>
</dbReference>
<dbReference type="PANTHER" id="PTHR10774">
    <property type="entry name" value="EXTENDED SYNAPTOTAGMIN-RELATED"/>
    <property type="match status" value="1"/>
</dbReference>
<dbReference type="OrthoDB" id="1624886at2759"/>
<dbReference type="Pfam" id="PF00168">
    <property type="entry name" value="C2"/>
    <property type="match status" value="1"/>
</dbReference>
<sequence length="113" mass="12923">MDPAKAFNRPVGILLVKVLRAMKLKKKDLLGASDPYVKLMLPENNLPSHKTSVKHKNLNPEWNEEFNIIVKDPQSQALELLVYDWEKVGKHEKMGMNVVPLKDLPKDEPKVLT</sequence>
<comment type="caution">
    <text evidence="2">The sequence shown here is derived from an EMBL/GenBank/DDBJ whole genome shotgun (WGS) entry which is preliminary data.</text>
</comment>
<dbReference type="AlphaFoldDB" id="A0A314U6V4"/>
<protein>
    <recommendedName>
        <fullName evidence="1">C2 domain-containing protein</fullName>
    </recommendedName>
</protein>
<feature type="domain" description="C2" evidence="1">
    <location>
        <begin position="1"/>
        <end position="113"/>
    </location>
</feature>
<dbReference type="PROSITE" id="PS50004">
    <property type="entry name" value="C2"/>
    <property type="match status" value="1"/>
</dbReference>
<dbReference type="Proteomes" id="UP000250321">
    <property type="component" value="Unassembled WGS sequence"/>
</dbReference>
<dbReference type="STRING" id="2094558.A0A314U6V4"/>
<dbReference type="CDD" id="cd00030">
    <property type="entry name" value="C2"/>
    <property type="match status" value="1"/>
</dbReference>
<dbReference type="InterPro" id="IPR000008">
    <property type="entry name" value="C2_dom"/>
</dbReference>
<dbReference type="Gene3D" id="2.60.40.150">
    <property type="entry name" value="C2 domain"/>
    <property type="match status" value="1"/>
</dbReference>
<dbReference type="InterPro" id="IPR045050">
    <property type="entry name" value="Synaptotagmin_plant"/>
</dbReference>
<gene>
    <name evidence="2" type="ORF">Pyn_30252</name>
</gene>
<name>A0A314U6V4_PRUYE</name>
<dbReference type="SUPFAM" id="SSF49562">
    <property type="entry name" value="C2 domain (Calcium/lipid-binding domain, CaLB)"/>
    <property type="match status" value="1"/>
</dbReference>
<dbReference type="GO" id="GO:0005783">
    <property type="term" value="C:endoplasmic reticulum"/>
    <property type="evidence" value="ECO:0007669"/>
    <property type="project" value="TreeGrafter"/>
</dbReference>